<reference evidence="6 7" key="1">
    <citation type="submission" date="2020-09" db="EMBL/GenBank/DDBJ databases">
        <title>Genome sequencing and assembly of Pontibacter sp.</title>
        <authorList>
            <person name="Chhetri G."/>
        </authorList>
    </citation>
    <scope>NUCLEOTIDE SEQUENCE [LARGE SCALE GENOMIC DNA]</scope>
    <source>
        <strain evidence="6 7">JH31</strain>
    </source>
</reference>
<evidence type="ECO:0000256" key="2">
    <source>
        <dbReference type="RuleBase" id="RU003457"/>
    </source>
</evidence>
<evidence type="ECO:0000259" key="4">
    <source>
        <dbReference type="Pfam" id="PF02678"/>
    </source>
</evidence>
<evidence type="ECO:0000313" key="6">
    <source>
        <dbReference type="EMBL" id="MBD1395866.1"/>
    </source>
</evidence>
<dbReference type="PIRSF" id="PIRSF006232">
    <property type="entry name" value="Pirin"/>
    <property type="match status" value="1"/>
</dbReference>
<dbReference type="Proteomes" id="UP000625551">
    <property type="component" value="Unassembled WGS sequence"/>
</dbReference>
<dbReference type="InterPro" id="IPR014710">
    <property type="entry name" value="RmlC-like_jellyroll"/>
</dbReference>
<protein>
    <submittedName>
        <fullName evidence="6">Pirin family protein</fullName>
    </submittedName>
</protein>
<dbReference type="InterPro" id="IPR003829">
    <property type="entry name" value="Pirin_N_dom"/>
</dbReference>
<dbReference type="EMBL" id="JACXAJ010000001">
    <property type="protein sequence ID" value="MBD1395866.1"/>
    <property type="molecule type" value="Genomic_DNA"/>
</dbReference>
<feature type="compositionally biased region" description="Polar residues" evidence="3">
    <location>
        <begin position="1"/>
        <end position="17"/>
    </location>
</feature>
<dbReference type="PANTHER" id="PTHR13903:SF8">
    <property type="entry name" value="PIRIN"/>
    <property type="match status" value="1"/>
</dbReference>
<dbReference type="Pfam" id="PF05726">
    <property type="entry name" value="Pirin_C"/>
    <property type="match status" value="1"/>
</dbReference>
<proteinExistence type="inferred from homology"/>
<feature type="region of interest" description="Disordered" evidence="3">
    <location>
        <begin position="1"/>
        <end position="20"/>
    </location>
</feature>
<comment type="caution">
    <text evidence="6">The sequence shown here is derived from an EMBL/GenBank/DDBJ whole genome shotgun (WGS) entry which is preliminary data.</text>
</comment>
<accession>A0ABR7XD76</accession>
<dbReference type="SUPFAM" id="SSF51182">
    <property type="entry name" value="RmlC-like cupins"/>
    <property type="match status" value="1"/>
</dbReference>
<feature type="domain" description="Pirin N-terminal" evidence="4">
    <location>
        <begin position="27"/>
        <end position="124"/>
    </location>
</feature>
<keyword evidence="7" id="KW-1185">Reference proteome</keyword>
<evidence type="ECO:0000313" key="7">
    <source>
        <dbReference type="Proteomes" id="UP000625551"/>
    </source>
</evidence>
<dbReference type="PANTHER" id="PTHR13903">
    <property type="entry name" value="PIRIN-RELATED"/>
    <property type="match status" value="1"/>
</dbReference>
<gene>
    <name evidence="6" type="ORF">H9Q13_01710</name>
</gene>
<comment type="similarity">
    <text evidence="1 2">Belongs to the pirin family.</text>
</comment>
<dbReference type="InterPro" id="IPR008778">
    <property type="entry name" value="Pirin_C_dom"/>
</dbReference>
<name>A0ABR7XD76_9BACT</name>
<organism evidence="6 7">
    <name type="scientific">Pontibacter aquaedesilientis</name>
    <dbReference type="NCBI Taxonomy" id="2766980"/>
    <lineage>
        <taxon>Bacteria</taxon>
        <taxon>Pseudomonadati</taxon>
        <taxon>Bacteroidota</taxon>
        <taxon>Cytophagia</taxon>
        <taxon>Cytophagales</taxon>
        <taxon>Hymenobacteraceae</taxon>
        <taxon>Pontibacter</taxon>
    </lineage>
</organism>
<evidence type="ECO:0000256" key="1">
    <source>
        <dbReference type="ARBA" id="ARBA00008416"/>
    </source>
</evidence>
<dbReference type="RefSeq" id="WP_191182021.1">
    <property type="nucleotide sequence ID" value="NZ_JACXAJ010000001.1"/>
</dbReference>
<evidence type="ECO:0000256" key="3">
    <source>
        <dbReference type="SAM" id="MobiDB-lite"/>
    </source>
</evidence>
<feature type="domain" description="Pirin C-terminal" evidence="5">
    <location>
        <begin position="180"/>
        <end position="281"/>
    </location>
</feature>
<dbReference type="Pfam" id="PF02678">
    <property type="entry name" value="Pirin"/>
    <property type="match status" value="1"/>
</dbReference>
<dbReference type="InterPro" id="IPR011051">
    <property type="entry name" value="RmlC_Cupin_sf"/>
</dbReference>
<sequence>MQKKISFSNTAQSSSVGGTPISRFLPNGYTQAVGPFILLDQAGPMKINSSESGGTGPHPHRGIATLTYAITGQIDHFDSLGNHAIVSSGGVQWMNSGNGIVHDERSKASGDSNQKEMYAFQFWINLPSKIKAEKPEYLPVHAEEVPEKQLAEEAGVVRVIVGSYQELTSKIPTYTKQFLFHVVLNSGKKISIDFSQKLEVAAVLPTASAIINAESFRAGELIAFDKEAGVIEIENLSDETLDILLFGGETYGEPMVSQGPFVMNSQEGVVLAYEDYANGKYGEIYYP</sequence>
<evidence type="ECO:0000259" key="5">
    <source>
        <dbReference type="Pfam" id="PF05726"/>
    </source>
</evidence>
<dbReference type="CDD" id="cd02909">
    <property type="entry name" value="cupin_pirin_N"/>
    <property type="match status" value="1"/>
</dbReference>
<dbReference type="InterPro" id="IPR012093">
    <property type="entry name" value="Pirin"/>
</dbReference>
<dbReference type="Gene3D" id="2.60.120.10">
    <property type="entry name" value="Jelly Rolls"/>
    <property type="match status" value="2"/>
</dbReference>